<keyword evidence="3" id="KW-0862">Zinc</keyword>
<dbReference type="PROSITE" id="PS00463">
    <property type="entry name" value="ZN2_CY6_FUNGAL_1"/>
    <property type="match status" value="1"/>
</dbReference>
<keyword evidence="6" id="KW-0804">Transcription</keyword>
<dbReference type="Pfam" id="PF04082">
    <property type="entry name" value="Fungal_trans"/>
    <property type="match status" value="1"/>
</dbReference>
<evidence type="ECO:0000256" key="8">
    <source>
        <dbReference type="SAM" id="Coils"/>
    </source>
</evidence>
<reference evidence="11 12" key="1">
    <citation type="submission" date="2017-04" db="EMBL/GenBank/DDBJ databases">
        <title>Draft genome sequence of Tuber borchii Vittad., a whitish edible truffle.</title>
        <authorList>
            <consortium name="DOE Joint Genome Institute"/>
            <person name="Murat C."/>
            <person name="Kuo A."/>
            <person name="Barry K.W."/>
            <person name="Clum A."/>
            <person name="Dockter R.B."/>
            <person name="Fauchery L."/>
            <person name="Iotti M."/>
            <person name="Kohler A."/>
            <person name="Labutti K."/>
            <person name="Lindquist E.A."/>
            <person name="Lipzen A."/>
            <person name="Ohm R.A."/>
            <person name="Wang M."/>
            <person name="Grigoriev I.V."/>
            <person name="Zambonelli A."/>
            <person name="Martin F.M."/>
        </authorList>
    </citation>
    <scope>NUCLEOTIDE SEQUENCE [LARGE SCALE GENOMIC DNA]</scope>
    <source>
        <strain evidence="11 12">Tbo3840</strain>
    </source>
</reference>
<dbReference type="PANTHER" id="PTHR46910">
    <property type="entry name" value="TRANSCRIPTION FACTOR PDR1"/>
    <property type="match status" value="1"/>
</dbReference>
<keyword evidence="2" id="KW-0479">Metal-binding</keyword>
<evidence type="ECO:0000259" key="10">
    <source>
        <dbReference type="PROSITE" id="PS50048"/>
    </source>
</evidence>
<keyword evidence="4" id="KW-0805">Transcription regulation</keyword>
<feature type="coiled-coil region" evidence="8">
    <location>
        <begin position="66"/>
        <end position="93"/>
    </location>
</feature>
<keyword evidence="12" id="KW-1185">Reference proteome</keyword>
<dbReference type="GO" id="GO:0005634">
    <property type="term" value="C:nucleus"/>
    <property type="evidence" value="ECO:0007669"/>
    <property type="project" value="UniProtKB-SubCell"/>
</dbReference>
<dbReference type="STRING" id="42251.A0A2T6ZSJ9"/>
<comment type="caution">
    <text evidence="11">The sequence shown here is derived from an EMBL/GenBank/DDBJ whole genome shotgun (WGS) entry which is preliminary data.</text>
</comment>
<dbReference type="SMART" id="SM00066">
    <property type="entry name" value="GAL4"/>
    <property type="match status" value="1"/>
</dbReference>
<keyword evidence="5" id="KW-0238">DNA-binding</keyword>
<feature type="compositionally biased region" description="Basic and acidic residues" evidence="9">
    <location>
        <begin position="615"/>
        <end position="624"/>
    </location>
</feature>
<feature type="compositionally biased region" description="Polar residues" evidence="9">
    <location>
        <begin position="680"/>
        <end position="693"/>
    </location>
</feature>
<evidence type="ECO:0000256" key="2">
    <source>
        <dbReference type="ARBA" id="ARBA00022723"/>
    </source>
</evidence>
<dbReference type="GO" id="GO:0003677">
    <property type="term" value="F:DNA binding"/>
    <property type="evidence" value="ECO:0007669"/>
    <property type="project" value="UniProtKB-KW"/>
</dbReference>
<organism evidence="11 12">
    <name type="scientific">Tuber borchii</name>
    <name type="common">White truffle</name>
    <dbReference type="NCBI Taxonomy" id="42251"/>
    <lineage>
        <taxon>Eukaryota</taxon>
        <taxon>Fungi</taxon>
        <taxon>Dikarya</taxon>
        <taxon>Ascomycota</taxon>
        <taxon>Pezizomycotina</taxon>
        <taxon>Pezizomycetes</taxon>
        <taxon>Pezizales</taxon>
        <taxon>Tuberaceae</taxon>
        <taxon>Tuber</taxon>
    </lineage>
</organism>
<dbReference type="AlphaFoldDB" id="A0A2T6ZSJ9"/>
<dbReference type="SUPFAM" id="SSF57701">
    <property type="entry name" value="Zn2/Cys6 DNA-binding domain"/>
    <property type="match status" value="1"/>
</dbReference>
<proteinExistence type="predicted"/>
<dbReference type="PANTHER" id="PTHR46910:SF12">
    <property type="entry name" value="REGULATORY PROTEIN CAT8"/>
    <property type="match status" value="1"/>
</dbReference>
<keyword evidence="7" id="KW-0539">Nucleus</keyword>
<evidence type="ECO:0000256" key="9">
    <source>
        <dbReference type="SAM" id="MobiDB-lite"/>
    </source>
</evidence>
<dbReference type="InterPro" id="IPR036864">
    <property type="entry name" value="Zn2-C6_fun-type_DNA-bd_sf"/>
</dbReference>
<gene>
    <name evidence="11" type="ORF">B9Z19DRAFT_1101327</name>
</gene>
<dbReference type="GO" id="GO:0006351">
    <property type="term" value="P:DNA-templated transcription"/>
    <property type="evidence" value="ECO:0007669"/>
    <property type="project" value="InterPro"/>
</dbReference>
<dbReference type="FunFam" id="4.10.240.10:FF:000007">
    <property type="entry name" value="C6 transcription factor FacB"/>
    <property type="match status" value="1"/>
</dbReference>
<dbReference type="CDD" id="cd00067">
    <property type="entry name" value="GAL4"/>
    <property type="match status" value="1"/>
</dbReference>
<protein>
    <submittedName>
        <fullName evidence="11">Fungal-specific transcription factor domain-domain-containing protein</fullName>
    </submittedName>
</protein>
<feature type="domain" description="Zn(2)-C6 fungal-type" evidence="10">
    <location>
        <begin position="22"/>
        <end position="52"/>
    </location>
</feature>
<feature type="region of interest" description="Disordered" evidence="9">
    <location>
        <begin position="656"/>
        <end position="693"/>
    </location>
</feature>
<dbReference type="OrthoDB" id="1924787at2759"/>
<keyword evidence="8" id="KW-0175">Coiled coil</keyword>
<dbReference type="Pfam" id="PF00172">
    <property type="entry name" value="Zn_clus"/>
    <property type="match status" value="1"/>
</dbReference>
<comment type="subcellular location">
    <subcellularLocation>
        <location evidence="1">Nucleus</location>
    </subcellularLocation>
</comment>
<dbReference type="EMBL" id="NESQ01000118">
    <property type="protein sequence ID" value="PUU78465.1"/>
    <property type="molecule type" value="Genomic_DNA"/>
</dbReference>
<dbReference type="PROSITE" id="PS50048">
    <property type="entry name" value="ZN2_CY6_FUNGAL_2"/>
    <property type="match status" value="1"/>
</dbReference>
<dbReference type="SMART" id="SM00906">
    <property type="entry name" value="Fungal_trans"/>
    <property type="match status" value="1"/>
</dbReference>
<evidence type="ECO:0000256" key="1">
    <source>
        <dbReference type="ARBA" id="ARBA00004123"/>
    </source>
</evidence>
<dbReference type="GO" id="GO:0000981">
    <property type="term" value="F:DNA-binding transcription factor activity, RNA polymerase II-specific"/>
    <property type="evidence" value="ECO:0007669"/>
    <property type="project" value="InterPro"/>
</dbReference>
<evidence type="ECO:0000256" key="6">
    <source>
        <dbReference type="ARBA" id="ARBA00023163"/>
    </source>
</evidence>
<accession>A0A2T6ZSJ9</accession>
<dbReference type="Proteomes" id="UP000244722">
    <property type="component" value="Unassembled WGS sequence"/>
</dbReference>
<evidence type="ECO:0000256" key="3">
    <source>
        <dbReference type="ARBA" id="ARBA00022833"/>
    </source>
</evidence>
<evidence type="ECO:0000256" key="4">
    <source>
        <dbReference type="ARBA" id="ARBA00023015"/>
    </source>
</evidence>
<name>A0A2T6ZSJ9_TUBBO</name>
<dbReference type="InterPro" id="IPR050987">
    <property type="entry name" value="AtrR-like"/>
</dbReference>
<dbReference type="CDD" id="cd12148">
    <property type="entry name" value="fungal_TF_MHR"/>
    <property type="match status" value="1"/>
</dbReference>
<evidence type="ECO:0000256" key="7">
    <source>
        <dbReference type="ARBA" id="ARBA00023242"/>
    </source>
</evidence>
<sequence length="869" mass="95236">MPGILPMKLIKCGSSQTRIAQACDRCRSKKIRCDGIRPCCSQCANVGFECKTSDKLSRRAFPRGYTESLEERVRCLEQEVREMKDLLDSKDEQLDMLSRIHSFSPYSPPASAVSGGSYRAHKSPESARSGSADFGLYDTFVVHEASSLVGGSEGDGNGVFYVGSSSGRPFLELFKKKSGVDFNPDILFESRLSVKPSEQSNSHEDTIKAPARLLSDHLLQSYFQEYHPLFPVLHRPTFLASYEKLVSGNGSQVNTLPHHSVAQLFLVFAIAQQSEPRNGPDQQFDAQWQRSLNAIIVDSTIETLQCLVLAQLYCFSKGDYSRLLQYKSLAVGIALRLGLNQSQRRFTLGALGGEMRKRAFWCVYCLDSFSAAMLGLPKLFKDEDIDTEYPSDIDDEYVSEKGFLPTLPGDSTKISSALALFRSSRVLSKVLDAVYPTSSSHEVSYAKLKELEDELGAWKAGLAPHLRLEFVNGTPATNVVDSRSPLLVLAYHYIRSLIHRPIIGSTLDSKVSASLHTIRESSKCIIQIIQLLTERKLGFSFCLDKTQLCLMSAFTLLYSTVDCPQHTSLAKENQRLITGVLEELENCHPPMAKKLRPIATAVINIEPRVTTTNRNQHEKPKEHIQSPLTPPLVSPTGQGPLRKKLSSISAEFSLRRGKNGDIRRASSQDMSSMGDHGNVRLTSASLSDLSPTPRTRYPAAGDAAAVKILQSRQNLMTLDSPYFDGLWDMGSNDLHSDSQNPPSIPAYAWDRMLAHAHIYGGEDVGSGTLIHPSDSLSAETGTRPVDQHWSLSETPTAASFHGAPPSISSFSTLSEESLTGGDDVRAGAGDLDVGSGYPDSDNLGDFLGPLMGARGGGSGGTLLEDEWHM</sequence>
<dbReference type="CDD" id="cd15485">
    <property type="entry name" value="ZIP_Cat8"/>
    <property type="match status" value="1"/>
</dbReference>
<evidence type="ECO:0000313" key="12">
    <source>
        <dbReference type="Proteomes" id="UP000244722"/>
    </source>
</evidence>
<dbReference type="GO" id="GO:0008270">
    <property type="term" value="F:zinc ion binding"/>
    <property type="evidence" value="ECO:0007669"/>
    <property type="project" value="InterPro"/>
</dbReference>
<dbReference type="InterPro" id="IPR007219">
    <property type="entry name" value="XnlR_reg_dom"/>
</dbReference>
<feature type="region of interest" description="Disordered" evidence="9">
    <location>
        <begin position="608"/>
        <end position="641"/>
    </location>
</feature>
<dbReference type="InterPro" id="IPR001138">
    <property type="entry name" value="Zn2Cys6_DnaBD"/>
</dbReference>
<evidence type="ECO:0000256" key="5">
    <source>
        <dbReference type="ARBA" id="ARBA00023125"/>
    </source>
</evidence>
<evidence type="ECO:0000313" key="11">
    <source>
        <dbReference type="EMBL" id="PUU78465.1"/>
    </source>
</evidence>
<dbReference type="Gene3D" id="4.10.240.10">
    <property type="entry name" value="Zn(2)-C6 fungal-type DNA-binding domain"/>
    <property type="match status" value="1"/>
</dbReference>